<dbReference type="PROSITE" id="PS51296">
    <property type="entry name" value="RIESKE"/>
    <property type="match status" value="1"/>
</dbReference>
<feature type="domain" description="Rieske" evidence="7">
    <location>
        <begin position="32"/>
        <end position="134"/>
    </location>
</feature>
<dbReference type="Gene3D" id="2.102.10.10">
    <property type="entry name" value="Rieske [2Fe-2S] iron-sulphur domain"/>
    <property type="match status" value="1"/>
</dbReference>
<protein>
    <submittedName>
        <fullName evidence="8">Nitrite reductase small subunit NirD</fullName>
    </submittedName>
</protein>
<keyword evidence="6" id="KW-0534">Nitrate assimilation</keyword>
<evidence type="ECO:0000313" key="8">
    <source>
        <dbReference type="EMBL" id="MEU8139196.1"/>
    </source>
</evidence>
<evidence type="ECO:0000256" key="3">
    <source>
        <dbReference type="ARBA" id="ARBA00023002"/>
    </source>
</evidence>
<keyword evidence="1" id="KW-0001">2Fe-2S</keyword>
<dbReference type="SUPFAM" id="SSF50022">
    <property type="entry name" value="ISP domain"/>
    <property type="match status" value="1"/>
</dbReference>
<organism evidence="8 9">
    <name type="scientific">Streptodolium elevatio</name>
    <dbReference type="NCBI Taxonomy" id="3157996"/>
    <lineage>
        <taxon>Bacteria</taxon>
        <taxon>Bacillati</taxon>
        <taxon>Actinomycetota</taxon>
        <taxon>Actinomycetes</taxon>
        <taxon>Kitasatosporales</taxon>
        <taxon>Streptomycetaceae</taxon>
        <taxon>Streptodolium</taxon>
    </lineage>
</organism>
<evidence type="ECO:0000256" key="1">
    <source>
        <dbReference type="ARBA" id="ARBA00022714"/>
    </source>
</evidence>
<keyword evidence="9" id="KW-1185">Reference proteome</keyword>
<dbReference type="CDD" id="cd03529">
    <property type="entry name" value="Rieske_NirD"/>
    <property type="match status" value="1"/>
</dbReference>
<evidence type="ECO:0000256" key="2">
    <source>
        <dbReference type="ARBA" id="ARBA00022723"/>
    </source>
</evidence>
<dbReference type="PROSITE" id="PS51300">
    <property type="entry name" value="NIRD"/>
    <property type="match status" value="1"/>
</dbReference>
<gene>
    <name evidence="8" type="primary">nirD</name>
    <name evidence="8" type="ORF">AB0C36_37575</name>
</gene>
<dbReference type="InterPro" id="IPR017941">
    <property type="entry name" value="Rieske_2Fe-2S"/>
</dbReference>
<dbReference type="InterPro" id="IPR012748">
    <property type="entry name" value="Rieske-like_NirD"/>
</dbReference>
<evidence type="ECO:0000256" key="4">
    <source>
        <dbReference type="ARBA" id="ARBA00023004"/>
    </source>
</evidence>
<keyword evidence="3" id="KW-0560">Oxidoreductase</keyword>
<evidence type="ECO:0000256" key="5">
    <source>
        <dbReference type="ARBA" id="ARBA00023014"/>
    </source>
</evidence>
<dbReference type="NCBIfam" id="TIGR02378">
    <property type="entry name" value="nirD_assim_sml"/>
    <property type="match status" value="1"/>
</dbReference>
<keyword evidence="2" id="KW-0479">Metal-binding</keyword>
<accession>A0ABV3DTW8</accession>
<dbReference type="PANTHER" id="PTHR40562">
    <property type="match status" value="1"/>
</dbReference>
<dbReference type="EMBL" id="JBEZFP010000160">
    <property type="protein sequence ID" value="MEU8139196.1"/>
    <property type="molecule type" value="Genomic_DNA"/>
</dbReference>
<name>A0ABV3DTW8_9ACTN</name>
<dbReference type="InterPro" id="IPR036922">
    <property type="entry name" value="Rieske_2Fe-2S_sf"/>
</dbReference>
<comment type="caution">
    <text evidence="8">The sequence shown here is derived from an EMBL/GenBank/DDBJ whole genome shotgun (WGS) entry which is preliminary data.</text>
</comment>
<sequence length="136" mass="14145">MAAERQEGARAGAARAAGPDTLVEIGAAGSWTPVCRLADLIPGRGVAALVDGEQVAVFADHDGAVYAVGNRDPFSGAYVISRGILGSRQGVPMVMSPMYKEAFDLRTGLCLDADDEPVSLPVYEVRLRTAVVAEVG</sequence>
<dbReference type="Proteomes" id="UP001551482">
    <property type="component" value="Unassembled WGS sequence"/>
</dbReference>
<proteinExistence type="predicted"/>
<dbReference type="InterPro" id="IPR017881">
    <property type="entry name" value="NirD"/>
</dbReference>
<keyword evidence="5" id="KW-0411">Iron-sulfur</keyword>
<keyword evidence="4" id="KW-0408">Iron</keyword>
<evidence type="ECO:0000313" key="9">
    <source>
        <dbReference type="Proteomes" id="UP001551482"/>
    </source>
</evidence>
<evidence type="ECO:0000259" key="7">
    <source>
        <dbReference type="PROSITE" id="PS51296"/>
    </source>
</evidence>
<reference evidence="8 9" key="1">
    <citation type="submission" date="2024-06" db="EMBL/GenBank/DDBJ databases">
        <title>The Natural Products Discovery Center: Release of the First 8490 Sequenced Strains for Exploring Actinobacteria Biosynthetic Diversity.</title>
        <authorList>
            <person name="Kalkreuter E."/>
            <person name="Kautsar S.A."/>
            <person name="Yang D."/>
            <person name="Bader C.D."/>
            <person name="Teijaro C.N."/>
            <person name="Fluegel L."/>
            <person name="Davis C.M."/>
            <person name="Simpson J.R."/>
            <person name="Lauterbach L."/>
            <person name="Steele A.D."/>
            <person name="Gui C."/>
            <person name="Meng S."/>
            <person name="Li G."/>
            <person name="Viehrig K."/>
            <person name="Ye F."/>
            <person name="Su P."/>
            <person name="Kiefer A.F."/>
            <person name="Nichols A."/>
            <person name="Cepeda A.J."/>
            <person name="Yan W."/>
            <person name="Fan B."/>
            <person name="Jiang Y."/>
            <person name="Adhikari A."/>
            <person name="Zheng C.-J."/>
            <person name="Schuster L."/>
            <person name="Cowan T.M."/>
            <person name="Smanski M.J."/>
            <person name="Chevrette M.G."/>
            <person name="De Carvalho L.P.S."/>
            <person name="Shen B."/>
        </authorList>
    </citation>
    <scope>NUCLEOTIDE SEQUENCE [LARGE SCALE GENOMIC DNA]</scope>
    <source>
        <strain evidence="8 9">NPDC048946</strain>
    </source>
</reference>
<dbReference type="RefSeq" id="WP_358363127.1">
    <property type="nucleotide sequence ID" value="NZ_JBEZFP010000160.1"/>
</dbReference>
<evidence type="ECO:0000256" key="6">
    <source>
        <dbReference type="ARBA" id="ARBA00023063"/>
    </source>
</evidence>
<dbReference type="PANTHER" id="PTHR40562:SF1">
    <property type="entry name" value="NITRITE REDUCTASE (NADH) SMALL SUBUNIT"/>
    <property type="match status" value="1"/>
</dbReference>
<dbReference type="Pfam" id="PF13806">
    <property type="entry name" value="Rieske_2"/>
    <property type="match status" value="1"/>
</dbReference>